<feature type="region of interest" description="Disordered" evidence="1">
    <location>
        <begin position="1"/>
        <end position="39"/>
    </location>
</feature>
<organism evidence="3 4">
    <name type="scientific">Streptomyces iconiensis</name>
    <dbReference type="NCBI Taxonomy" id="1384038"/>
    <lineage>
        <taxon>Bacteria</taxon>
        <taxon>Bacillati</taxon>
        <taxon>Actinomycetota</taxon>
        <taxon>Actinomycetes</taxon>
        <taxon>Kitasatosporales</taxon>
        <taxon>Streptomycetaceae</taxon>
        <taxon>Streptomyces</taxon>
    </lineage>
</organism>
<reference evidence="3 4" key="1">
    <citation type="submission" date="2023-05" db="EMBL/GenBank/DDBJ databases">
        <title>Streptantibioticus silvisoli sp. nov., acidotolerant actinomycetes 1 from pine litter.</title>
        <authorList>
            <person name="Swiecimska M."/>
            <person name="Golinska P."/>
            <person name="Sangal V."/>
            <person name="Wachnowicz B."/>
            <person name="Goodfellow M."/>
        </authorList>
    </citation>
    <scope>NUCLEOTIDE SEQUENCE [LARGE SCALE GENOMIC DNA]</scope>
    <source>
        <strain evidence="3 4">DSM 42109</strain>
    </source>
</reference>
<keyword evidence="4" id="KW-1185">Reference proteome</keyword>
<dbReference type="EMBL" id="JANCPR020000003">
    <property type="protein sequence ID" value="MDJ1131188.1"/>
    <property type="molecule type" value="Genomic_DNA"/>
</dbReference>
<feature type="region of interest" description="Disordered" evidence="1">
    <location>
        <begin position="62"/>
        <end position="184"/>
    </location>
</feature>
<evidence type="ECO:0000259" key="2">
    <source>
        <dbReference type="Pfam" id="PF14016"/>
    </source>
</evidence>
<feature type="compositionally biased region" description="Polar residues" evidence="1">
    <location>
        <begin position="1"/>
        <end position="12"/>
    </location>
</feature>
<feature type="compositionally biased region" description="Low complexity" evidence="1">
    <location>
        <begin position="89"/>
        <end position="112"/>
    </location>
</feature>
<dbReference type="InterPro" id="IPR025326">
    <property type="entry name" value="DUF4232"/>
</dbReference>
<gene>
    <name evidence="3" type="ORF">NMN56_004285</name>
</gene>
<evidence type="ECO:0000256" key="1">
    <source>
        <dbReference type="SAM" id="MobiDB-lite"/>
    </source>
</evidence>
<evidence type="ECO:0000313" key="4">
    <source>
        <dbReference type="Proteomes" id="UP001214441"/>
    </source>
</evidence>
<proteinExistence type="predicted"/>
<accession>A0ABT6ZRP8</accession>
<dbReference type="RefSeq" id="WP_274045156.1">
    <property type="nucleotide sequence ID" value="NZ_JANCPR020000003.1"/>
</dbReference>
<sequence length="296" mass="28162">MTQHQDTATVRTRGQPGGPATEADSGSTEAGSGSVRGRGGVRVRLVAATAVLAASVLLAGCGEQGAGASGPVRVDGSAAPAGGDGPGGKSASPGGRKAGSASPSLASDSPAGNGDGGKARGGNGDSGDSARSGEADGAGTRPPGPKGGAGDGDQAGQDGACRTGELSASVGTRRSGAGQQNVPLVLTNDSSRTCTVGGYPGMAFVDGAGNQVAPDPERAPGETKSVTLSPGSSAWAPLSYTNPAMTGAPTVTPVALSVTPPDQSDSLRADWPGAQVAESGEASTPRIGPLSPGTGP</sequence>
<feature type="region of interest" description="Disordered" evidence="1">
    <location>
        <begin position="207"/>
        <end position="232"/>
    </location>
</feature>
<comment type="caution">
    <text evidence="3">The sequence shown here is derived from an EMBL/GenBank/DDBJ whole genome shotgun (WGS) entry which is preliminary data.</text>
</comment>
<feature type="domain" description="DUF4232" evidence="2">
    <location>
        <begin position="161"/>
        <end position="275"/>
    </location>
</feature>
<feature type="compositionally biased region" description="Polar residues" evidence="1">
    <location>
        <begin position="169"/>
        <end position="184"/>
    </location>
</feature>
<dbReference type="Pfam" id="PF14016">
    <property type="entry name" value="DUF4232"/>
    <property type="match status" value="1"/>
</dbReference>
<evidence type="ECO:0000313" key="3">
    <source>
        <dbReference type="EMBL" id="MDJ1131188.1"/>
    </source>
</evidence>
<feature type="compositionally biased region" description="Gly residues" evidence="1">
    <location>
        <begin position="113"/>
        <end position="125"/>
    </location>
</feature>
<protein>
    <submittedName>
        <fullName evidence="3">DUF4232 domain-containing protein</fullName>
    </submittedName>
</protein>
<name>A0ABT6ZRP8_9ACTN</name>
<feature type="region of interest" description="Disordered" evidence="1">
    <location>
        <begin position="251"/>
        <end position="296"/>
    </location>
</feature>
<dbReference type="Proteomes" id="UP001214441">
    <property type="component" value="Unassembled WGS sequence"/>
</dbReference>